<feature type="region of interest" description="Disordered" evidence="10">
    <location>
        <begin position="235"/>
        <end position="255"/>
    </location>
</feature>
<protein>
    <recommendedName>
        <fullName evidence="9">ATP-dependent RNA helicase</fullName>
        <ecNumber evidence="9">3.6.4.13</ecNumber>
    </recommendedName>
</protein>
<proteinExistence type="inferred from homology"/>
<dbReference type="SUPFAM" id="SSF52540">
    <property type="entry name" value="P-loop containing nucleoside triphosphate hydrolases"/>
    <property type="match status" value="1"/>
</dbReference>
<feature type="compositionally biased region" description="Basic residues" evidence="10">
    <location>
        <begin position="826"/>
        <end position="837"/>
    </location>
</feature>
<evidence type="ECO:0000256" key="2">
    <source>
        <dbReference type="ARBA" id="ARBA00022517"/>
    </source>
</evidence>
<sequence length="865" mass="94635">MADNDDGLVLNFAPQSQMGMAAKQPDSDINGGDGAKRTTKTTTTVKNGGTPSSSSSSQPTGGGSKHQKHVISSLFTRNPEFLESTQEYIKTKDKSDSLGVSSNAVIDGSSFGGLQLDPDLVAHLANKLEIVKPTSIQTQAIPYMIGCTSVAGNSGGSSSGGGDRDVFIQAETGSGKTLTYLLPILHRLMKASMVPSDSDRETWPSRDVGSLAIILTPIRELAQQTYDTIQKLMHIPQPKQEDQEDGEGKIGSSNEGEKNMVVRKHWVVPGLVIGGDKKQSEKARLRKGITILACTPGRLLDHLQSTQSFVVDNLRWLVLDEADRLMELGFEKTLKSILQILDQKAAAAAAAAGKNKSMKMTPRMRECLPKKRQIVLCSATLPDNVKKLADESLNNPVLFKAVVTTETPGLESQIEGGGAGDSSAVTKYSTPSQLEQTCIVTPAKLRLVTLVTLIKNVFTKTPDAKILVFLSNCDAVDYYYHLIGMAQSLENEAPQDDDDDDESDVDENPVTKLVNQLTKKKNPTKGSFDKSKRSSIATTSTKTKTKNDEEEEEDPVCLPSKILESESAKVYRLHGSLPQKRRTEVFRQFSKTNEPSILFTTDVSARGLDLPNVTCIVQFDPPTEVSDYVHRVGRTARLGRVGAAYMLLLPSETEYIRLLKDKGVEPTGVVSMEHVLDPSHNNDSSSLSAKKKKKVLSNRQKKKNAWLGNVDENENEDDEDQVWQNKAAELQTIFERYVIQNKETSTLAKKAFMSSIRAYATHISSERHIFHIKKVHLGHLAKAFALREAPSQLVATNKKYVQKQKAMNKKTTDSKGGGGGGNGKNVTKKQGGKKRVMRASDISEFAVGNVADWSNAPRSKKHKKN</sequence>
<feature type="region of interest" description="Disordered" evidence="10">
    <location>
        <begin position="676"/>
        <end position="720"/>
    </location>
</feature>
<evidence type="ECO:0000256" key="6">
    <source>
        <dbReference type="ARBA" id="ARBA00022806"/>
    </source>
</evidence>
<accession>A0A9W7ZQQ4</accession>
<evidence type="ECO:0000256" key="10">
    <source>
        <dbReference type="SAM" id="MobiDB-lite"/>
    </source>
</evidence>
<organism evidence="13 14">
    <name type="scientific">Mycoemilia scoparia</name>
    <dbReference type="NCBI Taxonomy" id="417184"/>
    <lineage>
        <taxon>Eukaryota</taxon>
        <taxon>Fungi</taxon>
        <taxon>Fungi incertae sedis</taxon>
        <taxon>Zoopagomycota</taxon>
        <taxon>Kickxellomycotina</taxon>
        <taxon>Kickxellomycetes</taxon>
        <taxon>Kickxellales</taxon>
        <taxon>Kickxellaceae</taxon>
        <taxon>Mycoemilia</taxon>
    </lineage>
</organism>
<keyword evidence="2" id="KW-0690">Ribosome biogenesis</keyword>
<name>A0A9W7ZQQ4_9FUNG</name>
<evidence type="ECO:0000313" key="13">
    <source>
        <dbReference type="EMBL" id="KAJ1914607.1"/>
    </source>
</evidence>
<evidence type="ECO:0000256" key="5">
    <source>
        <dbReference type="ARBA" id="ARBA00022801"/>
    </source>
</evidence>
<evidence type="ECO:0000256" key="8">
    <source>
        <dbReference type="ARBA" id="ARBA00022884"/>
    </source>
</evidence>
<comment type="domain">
    <text evidence="9">The Q motif is unique to and characteristic of the DEAD box family of RNA helicases and controls ATP binding and hydrolysis.</text>
</comment>
<dbReference type="InterPro" id="IPR027417">
    <property type="entry name" value="P-loop_NTPase"/>
</dbReference>
<dbReference type="Pfam" id="PF13959">
    <property type="entry name" value="CTE_SPB4"/>
    <property type="match status" value="1"/>
</dbReference>
<dbReference type="InterPro" id="IPR014001">
    <property type="entry name" value="Helicase_ATP-bd"/>
</dbReference>
<evidence type="ECO:0000256" key="9">
    <source>
        <dbReference type="RuleBase" id="RU365068"/>
    </source>
</evidence>
<dbReference type="Pfam" id="PF00270">
    <property type="entry name" value="DEAD"/>
    <property type="match status" value="1"/>
</dbReference>
<evidence type="ECO:0000313" key="14">
    <source>
        <dbReference type="Proteomes" id="UP001150538"/>
    </source>
</evidence>
<dbReference type="GO" id="GO:0003724">
    <property type="term" value="F:RNA helicase activity"/>
    <property type="evidence" value="ECO:0007669"/>
    <property type="project" value="UniProtKB-EC"/>
</dbReference>
<feature type="compositionally biased region" description="Basic residues" evidence="10">
    <location>
        <begin position="689"/>
        <end position="704"/>
    </location>
</feature>
<dbReference type="GO" id="GO:0003723">
    <property type="term" value="F:RNA binding"/>
    <property type="evidence" value="ECO:0007669"/>
    <property type="project" value="UniProtKB-UniRule"/>
</dbReference>
<evidence type="ECO:0000259" key="12">
    <source>
        <dbReference type="PROSITE" id="PS51194"/>
    </source>
</evidence>
<dbReference type="SMART" id="SM00490">
    <property type="entry name" value="HELICc"/>
    <property type="match status" value="1"/>
</dbReference>
<dbReference type="EC" id="3.6.4.13" evidence="9"/>
<dbReference type="InterPro" id="IPR000629">
    <property type="entry name" value="RNA-helicase_DEAD-box_CS"/>
</dbReference>
<dbReference type="OrthoDB" id="422663at2759"/>
<dbReference type="CDD" id="cd18787">
    <property type="entry name" value="SF2_C_DEAD"/>
    <property type="match status" value="1"/>
</dbReference>
<dbReference type="InterPro" id="IPR025313">
    <property type="entry name" value="SPB4-like_CTE"/>
</dbReference>
<comment type="function">
    <text evidence="9">RNA helicase.</text>
</comment>
<dbReference type="GO" id="GO:0005524">
    <property type="term" value="F:ATP binding"/>
    <property type="evidence" value="ECO:0007669"/>
    <property type="project" value="UniProtKB-UniRule"/>
</dbReference>
<comment type="caution">
    <text evidence="13">The sequence shown here is derived from an EMBL/GenBank/DDBJ whole genome shotgun (WGS) entry which is preliminary data.</text>
</comment>
<feature type="region of interest" description="Disordered" evidence="10">
    <location>
        <begin position="512"/>
        <end position="556"/>
    </location>
</feature>
<evidence type="ECO:0000256" key="3">
    <source>
        <dbReference type="ARBA" id="ARBA00022552"/>
    </source>
</evidence>
<dbReference type="Proteomes" id="UP001150538">
    <property type="component" value="Unassembled WGS sequence"/>
</dbReference>
<dbReference type="EMBL" id="JANBPU010000189">
    <property type="protein sequence ID" value="KAJ1914607.1"/>
    <property type="molecule type" value="Genomic_DNA"/>
</dbReference>
<evidence type="ECO:0000256" key="7">
    <source>
        <dbReference type="ARBA" id="ARBA00022840"/>
    </source>
</evidence>
<evidence type="ECO:0000259" key="11">
    <source>
        <dbReference type="PROSITE" id="PS51192"/>
    </source>
</evidence>
<feature type="domain" description="Helicase C-terminal" evidence="12">
    <location>
        <begin position="509"/>
        <end position="679"/>
    </location>
</feature>
<evidence type="ECO:0000256" key="4">
    <source>
        <dbReference type="ARBA" id="ARBA00022741"/>
    </source>
</evidence>
<keyword evidence="6 9" id="KW-0347">Helicase</keyword>
<dbReference type="SMART" id="SM01178">
    <property type="entry name" value="DUF4217"/>
    <property type="match status" value="1"/>
</dbReference>
<reference evidence="13" key="1">
    <citation type="submission" date="2022-07" db="EMBL/GenBank/DDBJ databases">
        <title>Phylogenomic reconstructions and comparative analyses of Kickxellomycotina fungi.</title>
        <authorList>
            <person name="Reynolds N.K."/>
            <person name="Stajich J.E."/>
            <person name="Barry K."/>
            <person name="Grigoriev I.V."/>
            <person name="Crous P."/>
            <person name="Smith M.E."/>
        </authorList>
    </citation>
    <scope>NUCLEOTIDE SEQUENCE</scope>
    <source>
        <strain evidence="13">NBRC 100468</strain>
    </source>
</reference>
<comment type="subcellular location">
    <subcellularLocation>
        <location evidence="1">Nucleus</location>
        <location evidence="1">Nucleolus</location>
    </subcellularLocation>
</comment>
<dbReference type="PANTHER" id="PTHR24031">
    <property type="entry name" value="RNA HELICASE"/>
    <property type="match status" value="1"/>
</dbReference>
<dbReference type="AlphaFoldDB" id="A0A9W7ZQQ4"/>
<keyword evidence="5 9" id="KW-0378">Hydrolase</keyword>
<comment type="similarity">
    <text evidence="9">Belongs to the DEAD box helicase family.</text>
</comment>
<feature type="region of interest" description="Disordered" evidence="10">
    <location>
        <begin position="803"/>
        <end position="840"/>
    </location>
</feature>
<feature type="compositionally biased region" description="Acidic residues" evidence="10">
    <location>
        <begin position="711"/>
        <end position="720"/>
    </location>
</feature>
<keyword evidence="14" id="KW-1185">Reference proteome</keyword>
<feature type="compositionally biased region" description="Low complexity" evidence="10">
    <location>
        <begin position="40"/>
        <end position="59"/>
    </location>
</feature>
<dbReference type="PROSITE" id="PS00039">
    <property type="entry name" value="DEAD_ATP_HELICASE"/>
    <property type="match status" value="1"/>
</dbReference>
<dbReference type="InterPro" id="IPR001650">
    <property type="entry name" value="Helicase_C-like"/>
</dbReference>
<dbReference type="GO" id="GO:0005730">
    <property type="term" value="C:nucleolus"/>
    <property type="evidence" value="ECO:0007669"/>
    <property type="project" value="UniProtKB-SubCell"/>
</dbReference>
<feature type="domain" description="Helicase ATP-binding" evidence="11">
    <location>
        <begin position="157"/>
        <end position="399"/>
    </location>
</feature>
<dbReference type="Gene3D" id="3.40.50.300">
    <property type="entry name" value="P-loop containing nucleotide triphosphate hydrolases"/>
    <property type="match status" value="2"/>
</dbReference>
<dbReference type="Pfam" id="PF00271">
    <property type="entry name" value="Helicase_C"/>
    <property type="match status" value="1"/>
</dbReference>
<dbReference type="InterPro" id="IPR011545">
    <property type="entry name" value="DEAD/DEAH_box_helicase_dom"/>
</dbReference>
<keyword evidence="8 9" id="KW-0694">RNA-binding</keyword>
<keyword evidence="3" id="KW-0698">rRNA processing</keyword>
<dbReference type="PROSITE" id="PS51194">
    <property type="entry name" value="HELICASE_CTER"/>
    <property type="match status" value="1"/>
</dbReference>
<dbReference type="GO" id="GO:0016787">
    <property type="term" value="F:hydrolase activity"/>
    <property type="evidence" value="ECO:0007669"/>
    <property type="project" value="UniProtKB-KW"/>
</dbReference>
<keyword evidence="7 9" id="KW-0067">ATP-binding</keyword>
<comment type="catalytic activity">
    <reaction evidence="9">
        <text>ATP + H2O = ADP + phosphate + H(+)</text>
        <dbReference type="Rhea" id="RHEA:13065"/>
        <dbReference type="ChEBI" id="CHEBI:15377"/>
        <dbReference type="ChEBI" id="CHEBI:15378"/>
        <dbReference type="ChEBI" id="CHEBI:30616"/>
        <dbReference type="ChEBI" id="CHEBI:43474"/>
        <dbReference type="ChEBI" id="CHEBI:456216"/>
        <dbReference type="EC" id="3.6.4.13"/>
    </reaction>
</comment>
<evidence type="ECO:0000256" key="1">
    <source>
        <dbReference type="ARBA" id="ARBA00004604"/>
    </source>
</evidence>
<dbReference type="GO" id="GO:0006364">
    <property type="term" value="P:rRNA processing"/>
    <property type="evidence" value="ECO:0007669"/>
    <property type="project" value="UniProtKB-KW"/>
</dbReference>
<dbReference type="SMART" id="SM00487">
    <property type="entry name" value="DEXDc"/>
    <property type="match status" value="1"/>
</dbReference>
<feature type="region of interest" description="Disordered" evidence="10">
    <location>
        <begin position="1"/>
        <end position="69"/>
    </location>
</feature>
<dbReference type="PROSITE" id="PS51192">
    <property type="entry name" value="HELICASE_ATP_BIND_1"/>
    <property type="match status" value="1"/>
</dbReference>
<keyword evidence="4 9" id="KW-0547">Nucleotide-binding</keyword>
<gene>
    <name evidence="13" type="primary">DBP7</name>
    <name evidence="13" type="ORF">H4219_004716</name>
</gene>